<keyword evidence="2" id="KW-1185">Reference proteome</keyword>
<evidence type="ECO:0000313" key="2">
    <source>
        <dbReference type="Proteomes" id="UP000005446"/>
    </source>
</evidence>
<dbReference type="HOGENOM" id="CLU_1896435_0_0_1"/>
<dbReference type="InParanoid" id="H0EN91"/>
<dbReference type="OrthoDB" id="4585232at2759"/>
<proteinExistence type="predicted"/>
<reference evidence="1 2" key="1">
    <citation type="journal article" date="2012" name="Eukaryot. Cell">
        <title>Genome sequence of the fungus Glarea lozoyensis: the first genome sequence of a species from the Helotiaceae family.</title>
        <authorList>
            <person name="Youssar L."/>
            <person name="Gruening B.A."/>
            <person name="Erxleben A."/>
            <person name="Guenther S."/>
            <person name="Huettel W."/>
        </authorList>
    </citation>
    <scope>NUCLEOTIDE SEQUENCE [LARGE SCALE GENOMIC DNA]</scope>
    <source>
        <strain evidence="2">ATCC 74030 / MF5533</strain>
    </source>
</reference>
<gene>
    <name evidence="1" type="ORF">M7I_4094</name>
</gene>
<comment type="caution">
    <text evidence="1">The sequence shown here is derived from an EMBL/GenBank/DDBJ whole genome shotgun (WGS) entry which is preliminary data.</text>
</comment>
<sequence>MGRIEDSVAEAIEMASRAAARLQDGEDTLAARYYELLYKAPRQLSGDPNDPIMQDELDITNTLQIISQATSVDEREEANLNAGTDRPNYARIADLPDANFAALPDHMDAFGAVTSMVILHEGRIMCTFGARQLA</sequence>
<organism evidence="1 2">
    <name type="scientific">Glarea lozoyensis (strain ATCC 74030 / MF5533)</name>
    <dbReference type="NCBI Taxonomy" id="1104152"/>
    <lineage>
        <taxon>Eukaryota</taxon>
        <taxon>Fungi</taxon>
        <taxon>Dikarya</taxon>
        <taxon>Ascomycota</taxon>
        <taxon>Pezizomycotina</taxon>
        <taxon>Leotiomycetes</taxon>
        <taxon>Helotiales</taxon>
        <taxon>Helotiaceae</taxon>
        <taxon>Glarea</taxon>
    </lineage>
</organism>
<accession>H0EN91</accession>
<protein>
    <submittedName>
        <fullName evidence="1">Uncharacterized protein</fullName>
    </submittedName>
</protein>
<dbReference type="AlphaFoldDB" id="H0EN91"/>
<dbReference type="EMBL" id="AGUE01000101">
    <property type="protein sequence ID" value="EHL00012.1"/>
    <property type="molecule type" value="Genomic_DNA"/>
</dbReference>
<evidence type="ECO:0000313" key="1">
    <source>
        <dbReference type="EMBL" id="EHL00012.1"/>
    </source>
</evidence>
<name>H0EN91_GLAL7</name>
<dbReference type="Proteomes" id="UP000005446">
    <property type="component" value="Unassembled WGS sequence"/>
</dbReference>